<organism evidence="2 3">
    <name type="scientific">Candidatus Staskawiczbacteria bacterium RIFCSPHIGHO2_02_FULL_33_16</name>
    <dbReference type="NCBI Taxonomy" id="1802204"/>
    <lineage>
        <taxon>Bacteria</taxon>
        <taxon>Candidatus Staskawicziibacteriota</taxon>
    </lineage>
</organism>
<dbReference type="InterPro" id="IPR050570">
    <property type="entry name" value="Cell_wall_metabolism_enzyme"/>
</dbReference>
<proteinExistence type="predicted"/>
<evidence type="ECO:0000313" key="3">
    <source>
        <dbReference type="Proteomes" id="UP000179183"/>
    </source>
</evidence>
<dbReference type="EMBL" id="MHOQ01000040">
    <property type="protein sequence ID" value="OGZ65672.1"/>
    <property type="molecule type" value="Genomic_DNA"/>
</dbReference>
<evidence type="ECO:0000259" key="1">
    <source>
        <dbReference type="Pfam" id="PF01551"/>
    </source>
</evidence>
<evidence type="ECO:0000313" key="2">
    <source>
        <dbReference type="EMBL" id="OGZ65672.1"/>
    </source>
</evidence>
<feature type="domain" description="M23ase beta-sheet core" evidence="1">
    <location>
        <begin position="188"/>
        <end position="282"/>
    </location>
</feature>
<dbReference type="InterPro" id="IPR011055">
    <property type="entry name" value="Dup_hybrid_motif"/>
</dbReference>
<comment type="caution">
    <text evidence="2">The sequence shown here is derived from an EMBL/GenBank/DDBJ whole genome shotgun (WGS) entry which is preliminary data.</text>
</comment>
<dbReference type="CDD" id="cd12797">
    <property type="entry name" value="M23_peptidase"/>
    <property type="match status" value="1"/>
</dbReference>
<dbReference type="InterPro" id="IPR016047">
    <property type="entry name" value="M23ase_b-sheet_dom"/>
</dbReference>
<protein>
    <recommendedName>
        <fullName evidence="1">M23ase beta-sheet core domain-containing protein</fullName>
    </recommendedName>
</protein>
<dbReference type="Pfam" id="PF01551">
    <property type="entry name" value="Peptidase_M23"/>
    <property type="match status" value="1"/>
</dbReference>
<accession>A0A1G2HT03</accession>
<dbReference type="Gene3D" id="2.70.70.10">
    <property type="entry name" value="Glucose Permease (Domain IIA)"/>
    <property type="match status" value="1"/>
</dbReference>
<name>A0A1G2HT03_9BACT</name>
<dbReference type="GO" id="GO:0004222">
    <property type="term" value="F:metalloendopeptidase activity"/>
    <property type="evidence" value="ECO:0007669"/>
    <property type="project" value="TreeGrafter"/>
</dbReference>
<gene>
    <name evidence="2" type="ORF">A3D34_02900</name>
</gene>
<dbReference type="AlphaFoldDB" id="A0A1G2HT03"/>
<dbReference type="PANTHER" id="PTHR21666:SF270">
    <property type="entry name" value="MUREIN HYDROLASE ACTIVATOR ENVC"/>
    <property type="match status" value="1"/>
</dbReference>
<reference evidence="2 3" key="1">
    <citation type="journal article" date="2016" name="Nat. Commun.">
        <title>Thousands of microbial genomes shed light on interconnected biogeochemical processes in an aquifer system.</title>
        <authorList>
            <person name="Anantharaman K."/>
            <person name="Brown C.T."/>
            <person name="Hug L.A."/>
            <person name="Sharon I."/>
            <person name="Castelle C.J."/>
            <person name="Probst A.J."/>
            <person name="Thomas B.C."/>
            <person name="Singh A."/>
            <person name="Wilkins M.J."/>
            <person name="Karaoz U."/>
            <person name="Brodie E.L."/>
            <person name="Williams K.H."/>
            <person name="Hubbard S.S."/>
            <person name="Banfield J.F."/>
        </authorList>
    </citation>
    <scope>NUCLEOTIDE SEQUENCE [LARGE SCALE GENOMIC DNA]</scope>
</reference>
<dbReference type="Proteomes" id="UP000179183">
    <property type="component" value="Unassembled WGS sequence"/>
</dbReference>
<sequence>MRQKPIFLFFTILVITFFPYSAIAILSAPEVFVSSHALTQADTLLVVVKNQSAGISGRLGSVKMRFFRSENNKDWIALVGMPVNKNPGTYNLVITIPGKALFTKNIKVSKRNFKITTMPMTPELLKKGYTPNKIINTVKNEENKTINKVLNNIDLISYVNKPFIYPLSEIKIVGDYGDIRASHNNKIQHLGADLKAPKNTFLYAVNDGKITIIKNLPDYGNTAIINHGLGVYSLYLHLAEFKVKNGETVKQGDIIGLSGDTGYVTAPHLHFSIKIRGASVDPLKFIEATKTIY</sequence>
<dbReference type="SUPFAM" id="SSF51261">
    <property type="entry name" value="Duplicated hybrid motif"/>
    <property type="match status" value="1"/>
</dbReference>
<dbReference type="PANTHER" id="PTHR21666">
    <property type="entry name" value="PEPTIDASE-RELATED"/>
    <property type="match status" value="1"/>
</dbReference>